<dbReference type="PANTHER" id="PTHR33392:SF6">
    <property type="entry name" value="POLYISOPRENYL-TEICHOIC ACID--PEPTIDOGLYCAN TEICHOIC ACID TRANSFERASE TAGU"/>
    <property type="match status" value="1"/>
</dbReference>
<protein>
    <submittedName>
        <fullName evidence="5">LCP family protein</fullName>
    </submittedName>
</protein>
<feature type="transmembrane region" description="Helical" evidence="3">
    <location>
        <begin position="21"/>
        <end position="41"/>
    </location>
</feature>
<keyword evidence="3" id="KW-0472">Membrane</keyword>
<feature type="compositionally biased region" description="Basic and acidic residues" evidence="2">
    <location>
        <begin position="382"/>
        <end position="391"/>
    </location>
</feature>
<organism evidence="5 6">
    <name type="scientific">Candidatus Microbacterium stercoravium</name>
    <dbReference type="NCBI Taxonomy" id="2838697"/>
    <lineage>
        <taxon>Bacteria</taxon>
        <taxon>Bacillati</taxon>
        <taxon>Actinomycetota</taxon>
        <taxon>Actinomycetes</taxon>
        <taxon>Micrococcales</taxon>
        <taxon>Microbacteriaceae</taxon>
        <taxon>Microbacterium</taxon>
    </lineage>
</organism>
<feature type="region of interest" description="Disordered" evidence="2">
    <location>
        <begin position="345"/>
        <end position="391"/>
    </location>
</feature>
<dbReference type="EMBL" id="DXAM01000126">
    <property type="protein sequence ID" value="HJA04966.1"/>
    <property type="molecule type" value="Genomic_DNA"/>
</dbReference>
<reference evidence="5" key="2">
    <citation type="submission" date="2021-04" db="EMBL/GenBank/DDBJ databases">
        <authorList>
            <person name="Gilroy R."/>
        </authorList>
    </citation>
    <scope>NUCLEOTIDE SEQUENCE</scope>
    <source>
        <strain evidence="5">ChiHjej8B7-3636</strain>
    </source>
</reference>
<evidence type="ECO:0000259" key="4">
    <source>
        <dbReference type="Pfam" id="PF03816"/>
    </source>
</evidence>
<evidence type="ECO:0000313" key="6">
    <source>
        <dbReference type="Proteomes" id="UP000824220"/>
    </source>
</evidence>
<accession>A0A9D2KI18</accession>
<dbReference type="Gene3D" id="3.40.630.190">
    <property type="entry name" value="LCP protein"/>
    <property type="match status" value="1"/>
</dbReference>
<comment type="similarity">
    <text evidence="1">Belongs to the LytR/CpsA/Psr (LCP) family.</text>
</comment>
<keyword evidence="3" id="KW-0812">Transmembrane</keyword>
<dbReference type="AlphaFoldDB" id="A0A9D2KI18"/>
<name>A0A9D2KI18_9MICO</name>
<sequence length="391" mass="41179">MSSSPAQTPGTPMKRRTGRRILIIAAVVVAVIAITAGVAIARLSANVTTVDLGSDDDAPANVSDYSGSFDLLLVGSDGRDGQGAQYGEGSDVEGARNDVTLMLHVNESHDRASVISFPRDLLIDFPDCTDPSTGRVVPGASGVQFNEALDRGGLGCVASAVEALTGTNTQYAAEISFQGVIELSHTVGGVPVCFEGAIDDPLSGLMVPDAGTYDLEGEQALAFLRSRHGVGDGSDLARISSQQVFMSGLVRKLQEDATFTDLVKLYSIADVATKNSTLSTDLADPLTMVSMAKTLADLPLEETTFVTYPYLPSGNRVVPDEAAAEQLLGLIETDQPIVLDADHLGRGRSLEESPEDEGDDTQEEEEAARETTVPENVDGQSADERTCVIPF</sequence>
<feature type="domain" description="Cell envelope-related transcriptional attenuator" evidence="4">
    <location>
        <begin position="96"/>
        <end position="254"/>
    </location>
</feature>
<keyword evidence="3" id="KW-1133">Transmembrane helix</keyword>
<evidence type="ECO:0000256" key="1">
    <source>
        <dbReference type="ARBA" id="ARBA00006068"/>
    </source>
</evidence>
<reference evidence="5" key="1">
    <citation type="journal article" date="2021" name="PeerJ">
        <title>Extensive microbial diversity within the chicken gut microbiome revealed by metagenomics and culture.</title>
        <authorList>
            <person name="Gilroy R."/>
            <person name="Ravi A."/>
            <person name="Getino M."/>
            <person name="Pursley I."/>
            <person name="Horton D.L."/>
            <person name="Alikhan N.F."/>
            <person name="Baker D."/>
            <person name="Gharbi K."/>
            <person name="Hall N."/>
            <person name="Watson M."/>
            <person name="Adriaenssens E.M."/>
            <person name="Foster-Nyarko E."/>
            <person name="Jarju S."/>
            <person name="Secka A."/>
            <person name="Antonio M."/>
            <person name="Oren A."/>
            <person name="Chaudhuri R.R."/>
            <person name="La Ragione R."/>
            <person name="Hildebrand F."/>
            <person name="Pallen M.J."/>
        </authorList>
    </citation>
    <scope>NUCLEOTIDE SEQUENCE</scope>
    <source>
        <strain evidence="5">ChiHjej8B7-3636</strain>
    </source>
</reference>
<evidence type="ECO:0000256" key="2">
    <source>
        <dbReference type="SAM" id="MobiDB-lite"/>
    </source>
</evidence>
<dbReference type="PANTHER" id="PTHR33392">
    <property type="entry name" value="POLYISOPRENYL-TEICHOIC ACID--PEPTIDOGLYCAN TEICHOIC ACID TRANSFERASE TAGU"/>
    <property type="match status" value="1"/>
</dbReference>
<gene>
    <name evidence="5" type="ORF">H9800_08935</name>
</gene>
<dbReference type="InterPro" id="IPR004474">
    <property type="entry name" value="LytR_CpsA_psr"/>
</dbReference>
<dbReference type="Proteomes" id="UP000824220">
    <property type="component" value="Unassembled WGS sequence"/>
</dbReference>
<dbReference type="InterPro" id="IPR050922">
    <property type="entry name" value="LytR/CpsA/Psr_CW_biosynth"/>
</dbReference>
<dbReference type="NCBIfam" id="TIGR00350">
    <property type="entry name" value="lytR_cpsA_psr"/>
    <property type="match status" value="1"/>
</dbReference>
<dbReference type="Pfam" id="PF03816">
    <property type="entry name" value="LytR_cpsA_psr"/>
    <property type="match status" value="1"/>
</dbReference>
<evidence type="ECO:0000313" key="5">
    <source>
        <dbReference type="EMBL" id="HJA04966.1"/>
    </source>
</evidence>
<proteinExistence type="inferred from homology"/>
<feature type="compositionally biased region" description="Acidic residues" evidence="2">
    <location>
        <begin position="352"/>
        <end position="367"/>
    </location>
</feature>
<evidence type="ECO:0000256" key="3">
    <source>
        <dbReference type="SAM" id="Phobius"/>
    </source>
</evidence>
<comment type="caution">
    <text evidence="5">The sequence shown here is derived from an EMBL/GenBank/DDBJ whole genome shotgun (WGS) entry which is preliminary data.</text>
</comment>